<proteinExistence type="predicted"/>
<gene>
    <name evidence="1" type="ORF">C882_1379</name>
</gene>
<dbReference type="STRING" id="1238182.C882_1379"/>
<evidence type="ECO:0000313" key="1">
    <source>
        <dbReference type="EMBL" id="EKV27533.1"/>
    </source>
</evidence>
<keyword evidence="2" id="KW-1185">Reference proteome</keyword>
<dbReference type="OrthoDB" id="127805at2"/>
<dbReference type="AlphaFoldDB" id="K9HAB1"/>
<dbReference type="EMBL" id="ANHY01000019">
    <property type="protein sequence ID" value="EKV27533.1"/>
    <property type="molecule type" value="Genomic_DNA"/>
</dbReference>
<organism evidence="1 2">
    <name type="scientific">Caenispirillum salinarum AK4</name>
    <dbReference type="NCBI Taxonomy" id="1238182"/>
    <lineage>
        <taxon>Bacteria</taxon>
        <taxon>Pseudomonadati</taxon>
        <taxon>Pseudomonadota</taxon>
        <taxon>Alphaproteobacteria</taxon>
        <taxon>Rhodospirillales</taxon>
        <taxon>Novispirillaceae</taxon>
        <taxon>Caenispirillum</taxon>
    </lineage>
</organism>
<dbReference type="PATRIC" id="fig|1238182.3.peg.3593"/>
<protein>
    <recommendedName>
        <fullName evidence="3">DUF1835 domain-containing protein</fullName>
    </recommendedName>
</protein>
<reference evidence="1 2" key="1">
    <citation type="journal article" date="2013" name="Genome Announc.">
        <title>Draft Genome Sequence of an Alphaproteobacterium, Caenispirillum salinarum AK4(T), Isolated from a Solar Saltern.</title>
        <authorList>
            <person name="Khatri I."/>
            <person name="Singh A."/>
            <person name="Korpole S."/>
            <person name="Pinnaka A.K."/>
            <person name="Subramanian S."/>
        </authorList>
    </citation>
    <scope>NUCLEOTIDE SEQUENCE [LARGE SCALE GENOMIC DNA]</scope>
    <source>
        <strain evidence="1 2">AK4</strain>
    </source>
</reference>
<comment type="caution">
    <text evidence="1">The sequence shown here is derived from an EMBL/GenBank/DDBJ whole genome shotgun (WGS) entry which is preliminary data.</text>
</comment>
<name>K9HAB1_9PROT</name>
<dbReference type="RefSeq" id="WP_009542035.1">
    <property type="nucleotide sequence ID" value="NZ_ANHY01000019.1"/>
</dbReference>
<dbReference type="eggNOG" id="ENOG502Z84S">
    <property type="taxonomic scope" value="Bacteria"/>
</dbReference>
<accession>K9HAB1</accession>
<evidence type="ECO:0008006" key="3">
    <source>
        <dbReference type="Google" id="ProtNLM"/>
    </source>
</evidence>
<evidence type="ECO:0000313" key="2">
    <source>
        <dbReference type="Proteomes" id="UP000009881"/>
    </source>
</evidence>
<dbReference type="Proteomes" id="UP000009881">
    <property type="component" value="Unassembled WGS sequence"/>
</dbReference>
<sequence>MITPDTLHIRCGSDIREALALGGVPGDYLEFSDPVCQGPLPPGMVDSGDALIERRAHFITREYGMPLGEAIRKLKAEWEGLKAARERDSLVLWFEHDLYDQTVLIRVLSWLRRNPPKAGSEVSLVTIDRHPEVTDRFIGLGQLTPTQLAALTETAVPVDAAMLRAASDAWAAFRSPDPEEVQMLAEAGSTHLPFLSAALRRHLQELPWTRDGLSLTERLALRAAAFRPSSDRDLFQAVQQIDPQPFLGDAMFNAVLRRLEVAPRPALRRDDTGRLAPTRQGEALLAGMGDWLDWNPPEHWVGAVDLANDAPPWRWDEDAGSVVR</sequence>